<dbReference type="AlphaFoldDB" id="A0A8K1C612"/>
<proteinExistence type="inferred from homology"/>
<dbReference type="GO" id="GO:0005829">
    <property type="term" value="C:cytosol"/>
    <property type="evidence" value="ECO:0007669"/>
    <property type="project" value="TreeGrafter"/>
</dbReference>
<dbReference type="Proteomes" id="UP000794436">
    <property type="component" value="Unassembled WGS sequence"/>
</dbReference>
<evidence type="ECO:0000256" key="2">
    <source>
        <dbReference type="ARBA" id="ARBA00022722"/>
    </source>
</evidence>
<accession>A0A8K1C612</accession>
<keyword evidence="2" id="KW-0540">Nuclease</keyword>
<dbReference type="InterPro" id="IPR001130">
    <property type="entry name" value="TatD-like"/>
</dbReference>
<dbReference type="CDD" id="cd01310">
    <property type="entry name" value="TatD_DNAse"/>
    <property type="match status" value="1"/>
</dbReference>
<name>A0A8K1C612_PYTOL</name>
<evidence type="ECO:0008006" key="7">
    <source>
        <dbReference type="Google" id="ProtNLM"/>
    </source>
</evidence>
<comment type="caution">
    <text evidence="5">The sequence shown here is derived from an EMBL/GenBank/DDBJ whole genome shotgun (WGS) entry which is preliminary data.</text>
</comment>
<dbReference type="OrthoDB" id="6079689at2759"/>
<evidence type="ECO:0000256" key="4">
    <source>
        <dbReference type="ARBA" id="ARBA00022801"/>
    </source>
</evidence>
<dbReference type="InterPro" id="IPR032466">
    <property type="entry name" value="Metal_Hydrolase"/>
</dbReference>
<evidence type="ECO:0000313" key="6">
    <source>
        <dbReference type="Proteomes" id="UP000794436"/>
    </source>
</evidence>
<organism evidence="5 6">
    <name type="scientific">Pythium oligandrum</name>
    <name type="common">Mycoparasitic fungus</name>
    <dbReference type="NCBI Taxonomy" id="41045"/>
    <lineage>
        <taxon>Eukaryota</taxon>
        <taxon>Sar</taxon>
        <taxon>Stramenopiles</taxon>
        <taxon>Oomycota</taxon>
        <taxon>Peronosporomycetes</taxon>
        <taxon>Pythiales</taxon>
        <taxon>Pythiaceae</taxon>
        <taxon>Pythium</taxon>
    </lineage>
</organism>
<dbReference type="GO" id="GO:0008296">
    <property type="term" value="F:3'-5'-DNA exonuclease activity"/>
    <property type="evidence" value="ECO:0007669"/>
    <property type="project" value="TreeGrafter"/>
</dbReference>
<keyword evidence="3" id="KW-0479">Metal-binding</keyword>
<reference evidence="5" key="1">
    <citation type="submission" date="2019-03" db="EMBL/GenBank/DDBJ databases">
        <title>Long read genome sequence of the mycoparasitic Pythium oligandrum ATCC 38472 isolated from sugarbeet rhizosphere.</title>
        <authorList>
            <person name="Gaulin E."/>
        </authorList>
    </citation>
    <scope>NUCLEOTIDE SEQUENCE</scope>
    <source>
        <strain evidence="5">ATCC 38472_TT</strain>
    </source>
</reference>
<dbReference type="SUPFAM" id="SSF51556">
    <property type="entry name" value="Metallo-dependent hydrolases"/>
    <property type="match status" value="1"/>
</dbReference>
<evidence type="ECO:0000256" key="3">
    <source>
        <dbReference type="ARBA" id="ARBA00022723"/>
    </source>
</evidence>
<protein>
    <recommendedName>
        <fullName evidence="7">TatD related DNase</fullName>
    </recommendedName>
</protein>
<dbReference type="PANTHER" id="PTHR10060">
    <property type="entry name" value="TATD FAMILY DEOXYRIBONUCLEASE"/>
    <property type="match status" value="1"/>
</dbReference>
<evidence type="ECO:0000256" key="1">
    <source>
        <dbReference type="ARBA" id="ARBA00009275"/>
    </source>
</evidence>
<dbReference type="InterPro" id="IPR050891">
    <property type="entry name" value="TatD-type_Hydrolase"/>
</dbReference>
<dbReference type="FunFam" id="3.20.20.140:FF:000040">
    <property type="entry name" value="Putative tatD related deoxyribonuclease"/>
    <property type="match status" value="1"/>
</dbReference>
<dbReference type="GO" id="GO:0046872">
    <property type="term" value="F:metal ion binding"/>
    <property type="evidence" value="ECO:0007669"/>
    <property type="project" value="UniProtKB-KW"/>
</dbReference>
<comment type="similarity">
    <text evidence="1">Belongs to the metallo-dependent hydrolases superfamily. TatD-type hydrolase family.</text>
</comment>
<sequence length="353" mass="39559">MSLAWYKVRVSPSARFSTIGHLHLAQAHQPERMLPSARRVGLIMTRFIDIGANLTDPVFVGNYRGKQKHKDDMDTVLQRAKATGVDKIMITGGTLSESKEALRLARSKAKDDAAFPALFSTVGVHPTRCGEFEHNEEGLSPEAYFSELEALCAEGAKDGTVVAIGECGLDYDRLEFCTKELQLKYFEKQFELAEKTKLPMFLHNRNTEGDFYAMISKNRHRFSNGVVHSFTGSTEEAQKLVELGLYIGINGCSLKTAENLETMKSIPTDRLMIETDAPWCDIRATHAGFSHVKTTWPTKKAEKHDEASMVKSRNEPCTIRQVLEVISGVRGEDPIQLAEHVYENTRRVFFPSA</sequence>
<dbReference type="Pfam" id="PF01026">
    <property type="entry name" value="TatD_DNase"/>
    <property type="match status" value="1"/>
</dbReference>
<gene>
    <name evidence="5" type="ORF">Poli38472_003097</name>
</gene>
<dbReference type="PANTHER" id="PTHR10060:SF15">
    <property type="entry name" value="DEOXYRIBONUCLEASE TATDN1"/>
    <property type="match status" value="1"/>
</dbReference>
<keyword evidence="4" id="KW-0378">Hydrolase</keyword>
<dbReference type="Gene3D" id="3.20.20.140">
    <property type="entry name" value="Metal-dependent hydrolases"/>
    <property type="match status" value="1"/>
</dbReference>
<keyword evidence="6" id="KW-1185">Reference proteome</keyword>
<evidence type="ECO:0000313" key="5">
    <source>
        <dbReference type="EMBL" id="TMW57172.1"/>
    </source>
</evidence>
<dbReference type="EMBL" id="SPLM01000144">
    <property type="protein sequence ID" value="TMW57172.1"/>
    <property type="molecule type" value="Genomic_DNA"/>
</dbReference>